<sequence>MDGSNCLSSDLTTWAILGDSKEIDLTASDDGYSGIMPLDLYLACIFHGVLDGHTSRKLMPNLVFHLSSASSLLKHFNVENLCRLKKKGSCTKNTQECISFR</sequence>
<comment type="caution">
    <text evidence="1">The sequence shown here is derived from an EMBL/GenBank/DDBJ whole genome shotgun (WGS) entry which is preliminary data.</text>
</comment>
<dbReference type="EMBL" id="BPLR01010457">
    <property type="protein sequence ID" value="GIY39374.1"/>
    <property type="molecule type" value="Genomic_DNA"/>
</dbReference>
<proteinExistence type="predicted"/>
<evidence type="ECO:0000313" key="2">
    <source>
        <dbReference type="Proteomes" id="UP001054945"/>
    </source>
</evidence>
<gene>
    <name evidence="1" type="ORF">CEXT_594071</name>
</gene>
<evidence type="ECO:0008006" key="3">
    <source>
        <dbReference type="Google" id="ProtNLM"/>
    </source>
</evidence>
<accession>A0AAV4T109</accession>
<evidence type="ECO:0000313" key="1">
    <source>
        <dbReference type="EMBL" id="GIY39374.1"/>
    </source>
</evidence>
<organism evidence="1 2">
    <name type="scientific">Caerostris extrusa</name>
    <name type="common">Bark spider</name>
    <name type="synonym">Caerostris bankana</name>
    <dbReference type="NCBI Taxonomy" id="172846"/>
    <lineage>
        <taxon>Eukaryota</taxon>
        <taxon>Metazoa</taxon>
        <taxon>Ecdysozoa</taxon>
        <taxon>Arthropoda</taxon>
        <taxon>Chelicerata</taxon>
        <taxon>Arachnida</taxon>
        <taxon>Araneae</taxon>
        <taxon>Araneomorphae</taxon>
        <taxon>Entelegynae</taxon>
        <taxon>Araneoidea</taxon>
        <taxon>Araneidae</taxon>
        <taxon>Caerostris</taxon>
    </lineage>
</organism>
<dbReference type="Proteomes" id="UP001054945">
    <property type="component" value="Unassembled WGS sequence"/>
</dbReference>
<reference evidence="1 2" key="1">
    <citation type="submission" date="2021-06" db="EMBL/GenBank/DDBJ databases">
        <title>Caerostris extrusa draft genome.</title>
        <authorList>
            <person name="Kono N."/>
            <person name="Arakawa K."/>
        </authorList>
    </citation>
    <scope>NUCLEOTIDE SEQUENCE [LARGE SCALE GENOMIC DNA]</scope>
</reference>
<dbReference type="AlphaFoldDB" id="A0AAV4T109"/>
<name>A0AAV4T109_CAEEX</name>
<protein>
    <recommendedName>
        <fullName evidence="3">LAGLIDADG homing endonuclease</fullName>
    </recommendedName>
</protein>
<keyword evidence="2" id="KW-1185">Reference proteome</keyword>